<comment type="subcellular location">
    <subcellularLocation>
        <location evidence="1">Cell inner membrane</location>
        <topology evidence="1">Multi-pass membrane protein</topology>
    </subcellularLocation>
</comment>
<feature type="transmembrane region" description="Helical" evidence="10">
    <location>
        <begin position="160"/>
        <end position="182"/>
    </location>
</feature>
<dbReference type="Gene3D" id="1.10.3720.10">
    <property type="entry name" value="MetI-like"/>
    <property type="match status" value="1"/>
</dbReference>
<keyword evidence="7 10" id="KW-0812">Transmembrane</keyword>
<evidence type="ECO:0000256" key="2">
    <source>
        <dbReference type="ARBA" id="ARBA00007069"/>
    </source>
</evidence>
<feature type="transmembrane region" description="Helical" evidence="10">
    <location>
        <begin position="211"/>
        <end position="230"/>
    </location>
</feature>
<sequence length="240" mass="25818">VHGYIKAQPALEIKMGELDLGPVWLSVQLATVTVVVLLIIGTPLAWWLAFTRLRARALVEALVALPLVLPPTVLGFYLLILLGPAGPIGRFWVQITDTTLTFSFSGLVIASVLYSLPFTVQPLQNAFEAMGSSPLETAATLRASPLDAFFNVASPIAMRAYISAMVLSFAHTLGEFGAVLMVGGNIPGATKVISIAIYEHVETLNYTQAHALSAGLLIFSFITLLGVYIINRRNPMNRAP</sequence>
<dbReference type="NCBIfam" id="TIGR02141">
    <property type="entry name" value="modB_ABC"/>
    <property type="match status" value="1"/>
</dbReference>
<keyword evidence="5" id="KW-0500">Molybdenum</keyword>
<dbReference type="InterPro" id="IPR035906">
    <property type="entry name" value="MetI-like_sf"/>
</dbReference>
<keyword evidence="8 10" id="KW-1133">Transmembrane helix</keyword>
<dbReference type="InterPro" id="IPR011867">
    <property type="entry name" value="ModB_ABC"/>
</dbReference>
<dbReference type="GO" id="GO:0015098">
    <property type="term" value="F:molybdate ion transmembrane transporter activity"/>
    <property type="evidence" value="ECO:0007669"/>
    <property type="project" value="InterPro"/>
</dbReference>
<feature type="non-terminal residue" evidence="12">
    <location>
        <position position="1"/>
    </location>
</feature>
<gene>
    <name evidence="12" type="ORF">METZ01_LOCUS58987</name>
</gene>
<evidence type="ECO:0000256" key="7">
    <source>
        <dbReference type="ARBA" id="ARBA00022692"/>
    </source>
</evidence>
<dbReference type="SUPFAM" id="SSF161098">
    <property type="entry name" value="MetI-like"/>
    <property type="match status" value="1"/>
</dbReference>
<organism evidence="12">
    <name type="scientific">marine metagenome</name>
    <dbReference type="NCBI Taxonomy" id="408172"/>
    <lineage>
        <taxon>unclassified sequences</taxon>
        <taxon>metagenomes</taxon>
        <taxon>ecological metagenomes</taxon>
    </lineage>
</organism>
<feature type="transmembrane region" description="Helical" evidence="10">
    <location>
        <begin position="61"/>
        <end position="80"/>
    </location>
</feature>
<keyword evidence="3" id="KW-0813">Transport</keyword>
<comment type="similarity">
    <text evidence="2">Belongs to the binding-protein-dependent transport system permease family. CysTW subfamily.</text>
</comment>
<reference evidence="12" key="1">
    <citation type="submission" date="2018-05" db="EMBL/GenBank/DDBJ databases">
        <authorList>
            <person name="Lanie J.A."/>
            <person name="Ng W.-L."/>
            <person name="Kazmierczak K.M."/>
            <person name="Andrzejewski T.M."/>
            <person name="Davidsen T.M."/>
            <person name="Wayne K.J."/>
            <person name="Tettelin H."/>
            <person name="Glass J.I."/>
            <person name="Rusch D."/>
            <person name="Podicherti R."/>
            <person name="Tsui H.-C.T."/>
            <person name="Winkler M.E."/>
        </authorList>
    </citation>
    <scope>NUCLEOTIDE SEQUENCE</scope>
</reference>
<dbReference type="PANTHER" id="PTHR30183:SF8">
    <property type="entry name" value="MOLYBDENUM TRANSPORT SYSTEM PERMEASE"/>
    <property type="match status" value="1"/>
</dbReference>
<keyword evidence="6" id="KW-0997">Cell inner membrane</keyword>
<protein>
    <recommendedName>
        <fullName evidence="11">ABC transmembrane type-1 domain-containing protein</fullName>
    </recommendedName>
</protein>
<dbReference type="Pfam" id="PF00528">
    <property type="entry name" value="BPD_transp_1"/>
    <property type="match status" value="1"/>
</dbReference>
<evidence type="ECO:0000256" key="10">
    <source>
        <dbReference type="SAM" id="Phobius"/>
    </source>
</evidence>
<accession>A0A381SXQ0</accession>
<evidence type="ECO:0000256" key="1">
    <source>
        <dbReference type="ARBA" id="ARBA00004429"/>
    </source>
</evidence>
<feature type="transmembrane region" description="Helical" evidence="10">
    <location>
        <begin position="100"/>
        <end position="120"/>
    </location>
</feature>
<dbReference type="PROSITE" id="PS50928">
    <property type="entry name" value="ABC_TM1"/>
    <property type="match status" value="1"/>
</dbReference>
<evidence type="ECO:0000256" key="9">
    <source>
        <dbReference type="ARBA" id="ARBA00023136"/>
    </source>
</evidence>
<feature type="domain" description="ABC transmembrane type-1" evidence="11">
    <location>
        <begin position="23"/>
        <end position="229"/>
    </location>
</feature>
<dbReference type="FunFam" id="1.10.3720.10:FF:000054">
    <property type="entry name" value="Molybdenum transport system permease"/>
    <property type="match status" value="1"/>
</dbReference>
<dbReference type="InterPro" id="IPR000515">
    <property type="entry name" value="MetI-like"/>
</dbReference>
<dbReference type="CDD" id="cd06261">
    <property type="entry name" value="TM_PBP2"/>
    <property type="match status" value="1"/>
</dbReference>
<name>A0A381SXQ0_9ZZZZ</name>
<evidence type="ECO:0000256" key="6">
    <source>
        <dbReference type="ARBA" id="ARBA00022519"/>
    </source>
</evidence>
<evidence type="ECO:0000313" key="12">
    <source>
        <dbReference type="EMBL" id="SVA06133.1"/>
    </source>
</evidence>
<keyword evidence="9 10" id="KW-0472">Membrane</keyword>
<evidence type="ECO:0000256" key="4">
    <source>
        <dbReference type="ARBA" id="ARBA00022475"/>
    </source>
</evidence>
<proteinExistence type="inferred from homology"/>
<evidence type="ECO:0000256" key="3">
    <source>
        <dbReference type="ARBA" id="ARBA00022448"/>
    </source>
</evidence>
<dbReference type="AlphaFoldDB" id="A0A381SXQ0"/>
<evidence type="ECO:0000256" key="5">
    <source>
        <dbReference type="ARBA" id="ARBA00022505"/>
    </source>
</evidence>
<evidence type="ECO:0000259" key="11">
    <source>
        <dbReference type="PROSITE" id="PS50928"/>
    </source>
</evidence>
<keyword evidence="4" id="KW-1003">Cell membrane</keyword>
<dbReference type="GO" id="GO:0005886">
    <property type="term" value="C:plasma membrane"/>
    <property type="evidence" value="ECO:0007669"/>
    <property type="project" value="UniProtKB-SubCell"/>
</dbReference>
<dbReference type="EMBL" id="UINC01003415">
    <property type="protein sequence ID" value="SVA06133.1"/>
    <property type="molecule type" value="Genomic_DNA"/>
</dbReference>
<feature type="transmembrane region" description="Helical" evidence="10">
    <location>
        <begin position="23"/>
        <end position="49"/>
    </location>
</feature>
<evidence type="ECO:0000256" key="8">
    <source>
        <dbReference type="ARBA" id="ARBA00022989"/>
    </source>
</evidence>
<dbReference type="PANTHER" id="PTHR30183">
    <property type="entry name" value="MOLYBDENUM TRANSPORT SYSTEM PERMEASE PROTEIN MODB"/>
    <property type="match status" value="1"/>
</dbReference>